<comment type="caution">
    <text evidence="8">The sequence shown here is derived from an EMBL/GenBank/DDBJ whole genome shotgun (WGS) entry which is preliminary data.</text>
</comment>
<gene>
    <name evidence="8" type="ORF">ACFSKW_24305</name>
</gene>
<dbReference type="RefSeq" id="WP_379574688.1">
    <property type="nucleotide sequence ID" value="NZ_JBHUFV010000035.1"/>
</dbReference>
<dbReference type="Gene3D" id="3.10.50.40">
    <property type="match status" value="2"/>
</dbReference>
<reference evidence="9" key="1">
    <citation type="journal article" date="2019" name="Int. J. Syst. Evol. Microbiol.">
        <title>The Global Catalogue of Microorganisms (GCM) 10K type strain sequencing project: providing services to taxonomists for standard genome sequencing and annotation.</title>
        <authorList>
            <consortium name="The Broad Institute Genomics Platform"/>
            <consortium name="The Broad Institute Genome Sequencing Center for Infectious Disease"/>
            <person name="Wu L."/>
            <person name="Ma J."/>
        </authorList>
    </citation>
    <scope>NUCLEOTIDE SEQUENCE [LARGE SCALE GENOMIC DNA]</scope>
    <source>
        <strain evidence="9">ICMP 6774ER</strain>
    </source>
</reference>
<keyword evidence="3 4" id="KW-0413">Isomerase</keyword>
<comment type="catalytic activity">
    <reaction evidence="1 4 5">
        <text>[protein]-peptidylproline (omega=180) = [protein]-peptidylproline (omega=0)</text>
        <dbReference type="Rhea" id="RHEA:16237"/>
        <dbReference type="Rhea" id="RHEA-COMP:10747"/>
        <dbReference type="Rhea" id="RHEA-COMP:10748"/>
        <dbReference type="ChEBI" id="CHEBI:83833"/>
        <dbReference type="ChEBI" id="CHEBI:83834"/>
        <dbReference type="EC" id="5.2.1.8"/>
    </reaction>
</comment>
<dbReference type="PANTHER" id="PTHR45779:SF7">
    <property type="entry name" value="PEPTIDYLPROLYL ISOMERASE"/>
    <property type="match status" value="1"/>
</dbReference>
<evidence type="ECO:0000256" key="6">
    <source>
        <dbReference type="SAM" id="SignalP"/>
    </source>
</evidence>
<keyword evidence="9" id="KW-1185">Reference proteome</keyword>
<sequence length="272" mass="28128">MRVIVLLCLLSAVSCAPAATPTVTGAFGERPVIQVPAHRPEPTPAVTVLSEGSGPRTTRGDVVLAEVETRRWDGTKPYLSTYDTDQPVTVVLDGRHVSQAWERALADRPVGSRVMLVSPAHLGYGPRGTPAGAGGGETLVVVFDILAAYPPDARLVGRRLPGLPDTLRPGVLIDGSGPPVTRGARVVVQYVGARWPSRTVFDSSTARGGPSAVVLKEGAVPPGWVEGLAGRRVGSRVAITTPAVATAGLTTGGMTVPAGTGLVYVVDIIDVL</sequence>
<dbReference type="EC" id="5.2.1.8" evidence="5"/>
<comment type="similarity">
    <text evidence="5">Belongs to the FKBP-type PPIase family.</text>
</comment>
<evidence type="ECO:0000256" key="2">
    <source>
        <dbReference type="ARBA" id="ARBA00023110"/>
    </source>
</evidence>
<evidence type="ECO:0000256" key="3">
    <source>
        <dbReference type="ARBA" id="ARBA00023235"/>
    </source>
</evidence>
<dbReference type="InterPro" id="IPR046357">
    <property type="entry name" value="PPIase_dom_sf"/>
</dbReference>
<keyword evidence="6" id="KW-0732">Signal</keyword>
<dbReference type="InterPro" id="IPR044609">
    <property type="entry name" value="FKBP2/11"/>
</dbReference>
<feature type="chain" id="PRO_5045497803" description="Peptidyl-prolyl cis-trans isomerase" evidence="6">
    <location>
        <begin position="19"/>
        <end position="272"/>
    </location>
</feature>
<protein>
    <recommendedName>
        <fullName evidence="5">Peptidyl-prolyl cis-trans isomerase</fullName>
        <ecNumber evidence="5">5.2.1.8</ecNumber>
    </recommendedName>
</protein>
<feature type="domain" description="PPIase FKBP-type" evidence="7">
    <location>
        <begin position="183"/>
        <end position="272"/>
    </location>
</feature>
<dbReference type="Pfam" id="PF00254">
    <property type="entry name" value="FKBP_C"/>
    <property type="match status" value="2"/>
</dbReference>
<feature type="domain" description="PPIase FKBP-type" evidence="7">
    <location>
        <begin position="60"/>
        <end position="156"/>
    </location>
</feature>
<dbReference type="PANTHER" id="PTHR45779">
    <property type="entry name" value="PEPTIDYLPROLYL ISOMERASE"/>
    <property type="match status" value="1"/>
</dbReference>
<proteinExistence type="inferred from homology"/>
<organism evidence="8 9">
    <name type="scientific">Nonomuraea mangrovi</name>
    <dbReference type="NCBI Taxonomy" id="2316207"/>
    <lineage>
        <taxon>Bacteria</taxon>
        <taxon>Bacillati</taxon>
        <taxon>Actinomycetota</taxon>
        <taxon>Actinomycetes</taxon>
        <taxon>Streptosporangiales</taxon>
        <taxon>Streptosporangiaceae</taxon>
        <taxon>Nonomuraea</taxon>
    </lineage>
</organism>
<keyword evidence="2 4" id="KW-0697">Rotamase</keyword>
<name>A0ABW4SY83_9ACTN</name>
<dbReference type="GO" id="GO:0003755">
    <property type="term" value="F:peptidyl-prolyl cis-trans isomerase activity"/>
    <property type="evidence" value="ECO:0007669"/>
    <property type="project" value="UniProtKB-EC"/>
</dbReference>
<evidence type="ECO:0000259" key="7">
    <source>
        <dbReference type="PROSITE" id="PS50059"/>
    </source>
</evidence>
<evidence type="ECO:0000256" key="1">
    <source>
        <dbReference type="ARBA" id="ARBA00000971"/>
    </source>
</evidence>
<feature type="signal peptide" evidence="6">
    <location>
        <begin position="1"/>
        <end position="18"/>
    </location>
</feature>
<evidence type="ECO:0000313" key="8">
    <source>
        <dbReference type="EMBL" id="MFD1934598.1"/>
    </source>
</evidence>
<dbReference type="PROSITE" id="PS51257">
    <property type="entry name" value="PROKAR_LIPOPROTEIN"/>
    <property type="match status" value="1"/>
</dbReference>
<dbReference type="Proteomes" id="UP001597368">
    <property type="component" value="Unassembled WGS sequence"/>
</dbReference>
<dbReference type="SUPFAM" id="SSF54534">
    <property type="entry name" value="FKBP-like"/>
    <property type="match status" value="2"/>
</dbReference>
<dbReference type="EMBL" id="JBHUFV010000035">
    <property type="protein sequence ID" value="MFD1934598.1"/>
    <property type="molecule type" value="Genomic_DNA"/>
</dbReference>
<dbReference type="PROSITE" id="PS50059">
    <property type="entry name" value="FKBP_PPIASE"/>
    <property type="match status" value="2"/>
</dbReference>
<evidence type="ECO:0000256" key="5">
    <source>
        <dbReference type="RuleBase" id="RU003915"/>
    </source>
</evidence>
<dbReference type="InterPro" id="IPR001179">
    <property type="entry name" value="PPIase_FKBP_dom"/>
</dbReference>
<evidence type="ECO:0000313" key="9">
    <source>
        <dbReference type="Proteomes" id="UP001597368"/>
    </source>
</evidence>
<accession>A0ABW4SY83</accession>
<evidence type="ECO:0000256" key="4">
    <source>
        <dbReference type="PROSITE-ProRule" id="PRU00277"/>
    </source>
</evidence>